<protein>
    <submittedName>
        <fullName evidence="4">Excalibur calcium-binding domain-containing protein</fullName>
    </submittedName>
</protein>
<dbReference type="InterPro" id="IPR005543">
    <property type="entry name" value="PASTA_dom"/>
</dbReference>
<accession>A0ABW7UF17</accession>
<keyword evidence="5" id="KW-1185">Reference proteome</keyword>
<organism evidence="4 5">
    <name type="scientific">Streptomyces litmocidini</name>
    <dbReference type="NCBI Taxonomy" id="67318"/>
    <lineage>
        <taxon>Bacteria</taxon>
        <taxon>Bacillati</taxon>
        <taxon>Actinomycetota</taxon>
        <taxon>Actinomycetes</taxon>
        <taxon>Kitasatosporales</taxon>
        <taxon>Streptomycetaceae</taxon>
        <taxon>Streptomyces</taxon>
    </lineage>
</organism>
<keyword evidence="2" id="KW-1133">Transmembrane helix</keyword>
<dbReference type="Pfam" id="PF05901">
    <property type="entry name" value="Excalibur"/>
    <property type="match status" value="1"/>
</dbReference>
<comment type="caution">
    <text evidence="4">The sequence shown here is derived from an EMBL/GenBank/DDBJ whole genome shotgun (WGS) entry which is preliminary data.</text>
</comment>
<evidence type="ECO:0000259" key="3">
    <source>
        <dbReference type="SMART" id="SM00894"/>
    </source>
</evidence>
<dbReference type="InterPro" id="IPR008613">
    <property type="entry name" value="Excalibur_Ca-bd_domain"/>
</dbReference>
<dbReference type="SMART" id="SM00894">
    <property type="entry name" value="Excalibur"/>
    <property type="match status" value="1"/>
</dbReference>
<gene>
    <name evidence="4" type="ORF">ACH407_22695</name>
</gene>
<name>A0ABW7UF17_9ACTN</name>
<feature type="compositionally biased region" description="Low complexity" evidence="1">
    <location>
        <begin position="70"/>
        <end position="79"/>
    </location>
</feature>
<sequence>MGVSLDKGPVREERWWRRPGFVVFCLFLVPPAGMVLAWRTRWSPGRKVLATLLSAVWFVAVGTSDPPADRPAAAGAEPRVTGFPSFTPYTPPTPTPTPLVRRVVADYTGQNLKAAKDAAYEAGFWARSHDATEDDRTQFADGNWKVCFQEPVAGETTTTQEGRRGRIEFAVVEKGSPCPARDGEAVVFPKVPDVVGRTFASGSAVLRKAGLTEIRGDSVYTDVDLAAGHDDWRICFQDPEAGEDIEDPQYLSVRLSLARPGLSCPGEDYARLHPDPDPDRHGSGGGSGGSGSGSGGSDGGGLAYYKNCDAVRAAGKAPIYRGQPGYRSGLDRDGDGKACDWS</sequence>
<dbReference type="RefSeq" id="WP_359589981.1">
    <property type="nucleotide sequence ID" value="NZ_JBEYXG010000019.1"/>
</dbReference>
<feature type="domain" description="Excalibur calcium-binding" evidence="3">
    <location>
        <begin position="304"/>
        <end position="340"/>
    </location>
</feature>
<dbReference type="Proteomes" id="UP001611339">
    <property type="component" value="Unassembled WGS sequence"/>
</dbReference>
<feature type="region of interest" description="Disordered" evidence="1">
    <location>
        <begin position="266"/>
        <end position="297"/>
    </location>
</feature>
<feature type="transmembrane region" description="Helical" evidence="2">
    <location>
        <begin position="20"/>
        <end position="38"/>
    </location>
</feature>
<feature type="compositionally biased region" description="Basic and acidic residues" evidence="1">
    <location>
        <begin position="268"/>
        <end position="282"/>
    </location>
</feature>
<feature type="region of interest" description="Disordered" evidence="1">
    <location>
        <begin position="319"/>
        <end position="342"/>
    </location>
</feature>
<dbReference type="Gene3D" id="3.30.10.20">
    <property type="match status" value="1"/>
</dbReference>
<evidence type="ECO:0000256" key="1">
    <source>
        <dbReference type="SAM" id="MobiDB-lite"/>
    </source>
</evidence>
<evidence type="ECO:0000313" key="5">
    <source>
        <dbReference type="Proteomes" id="UP001611339"/>
    </source>
</evidence>
<dbReference type="EMBL" id="JBIRUI010000010">
    <property type="protein sequence ID" value="MFI1716366.1"/>
    <property type="molecule type" value="Genomic_DNA"/>
</dbReference>
<evidence type="ECO:0000256" key="2">
    <source>
        <dbReference type="SAM" id="Phobius"/>
    </source>
</evidence>
<keyword evidence="2" id="KW-0472">Membrane</keyword>
<dbReference type="CDD" id="cd06577">
    <property type="entry name" value="PASTA_pknB"/>
    <property type="match status" value="1"/>
</dbReference>
<feature type="region of interest" description="Disordered" evidence="1">
    <location>
        <begin position="65"/>
        <end position="97"/>
    </location>
</feature>
<feature type="compositionally biased region" description="Basic and acidic residues" evidence="1">
    <location>
        <begin position="329"/>
        <end position="342"/>
    </location>
</feature>
<reference evidence="4 5" key="1">
    <citation type="submission" date="2024-10" db="EMBL/GenBank/DDBJ databases">
        <title>The Natural Products Discovery Center: Release of the First 8490 Sequenced Strains for Exploring Actinobacteria Biosynthetic Diversity.</title>
        <authorList>
            <person name="Kalkreuter E."/>
            <person name="Kautsar S.A."/>
            <person name="Yang D."/>
            <person name="Bader C.D."/>
            <person name="Teijaro C.N."/>
            <person name="Fluegel L."/>
            <person name="Davis C.M."/>
            <person name="Simpson J.R."/>
            <person name="Lauterbach L."/>
            <person name="Steele A.D."/>
            <person name="Gui C."/>
            <person name="Meng S."/>
            <person name="Li G."/>
            <person name="Viehrig K."/>
            <person name="Ye F."/>
            <person name="Su P."/>
            <person name="Kiefer A.F."/>
            <person name="Nichols A."/>
            <person name="Cepeda A.J."/>
            <person name="Yan W."/>
            <person name="Fan B."/>
            <person name="Jiang Y."/>
            <person name="Adhikari A."/>
            <person name="Zheng C.-J."/>
            <person name="Schuster L."/>
            <person name="Cowan T.M."/>
            <person name="Smanski M.J."/>
            <person name="Chevrette M.G."/>
            <person name="De Carvalho L.P.S."/>
            <person name="Shen B."/>
        </authorList>
    </citation>
    <scope>NUCLEOTIDE SEQUENCE [LARGE SCALE GENOMIC DNA]</scope>
    <source>
        <strain evidence="4 5">NPDC020602</strain>
    </source>
</reference>
<keyword evidence="2" id="KW-0812">Transmembrane</keyword>
<feature type="compositionally biased region" description="Gly residues" evidence="1">
    <location>
        <begin position="283"/>
        <end position="297"/>
    </location>
</feature>
<proteinExistence type="predicted"/>
<evidence type="ECO:0000313" key="4">
    <source>
        <dbReference type="EMBL" id="MFI1716366.1"/>
    </source>
</evidence>